<dbReference type="PROSITE" id="PS00600">
    <property type="entry name" value="AA_TRANSFER_CLASS_3"/>
    <property type="match status" value="1"/>
</dbReference>
<dbReference type="GO" id="GO:0006782">
    <property type="term" value="P:protoporphyrinogen IX biosynthetic process"/>
    <property type="evidence" value="ECO:0007669"/>
    <property type="project" value="UniProtKB-UniRule"/>
</dbReference>
<evidence type="ECO:0000313" key="8">
    <source>
        <dbReference type="EMBL" id="VEN72783.1"/>
    </source>
</evidence>
<dbReference type="InterPro" id="IPR004639">
    <property type="entry name" value="4pyrrol_synth_GluAld_NH2Trfase"/>
</dbReference>
<evidence type="ECO:0000256" key="7">
    <source>
        <dbReference type="HAMAP-Rule" id="MF_00375"/>
    </source>
</evidence>
<comment type="catalytic activity">
    <reaction evidence="7">
        <text>(S)-4-amino-5-oxopentanoate = 5-aminolevulinate</text>
        <dbReference type="Rhea" id="RHEA:14265"/>
        <dbReference type="ChEBI" id="CHEBI:57501"/>
        <dbReference type="ChEBI" id="CHEBI:356416"/>
        <dbReference type="EC" id="5.4.3.8"/>
    </reaction>
</comment>
<dbReference type="EMBL" id="CAACVI010000001">
    <property type="protein sequence ID" value="VEN72783.1"/>
    <property type="molecule type" value="Genomic_DNA"/>
</dbReference>
<dbReference type="NCBIfam" id="NF000818">
    <property type="entry name" value="PRK00062.1"/>
    <property type="match status" value="1"/>
</dbReference>
<keyword evidence="5 7" id="KW-0413">Isomerase</keyword>
<protein>
    <recommendedName>
        <fullName evidence="7">Glutamate-1-semialdehyde 2,1-aminomutase</fullName>
        <shortName evidence="7">GSA</shortName>
        <ecNumber evidence="7">5.4.3.8</ecNumber>
    </recommendedName>
    <alternativeName>
        <fullName evidence="7">Glutamate-1-semialdehyde aminotransferase</fullName>
        <shortName evidence="7">GSA-AT</shortName>
    </alternativeName>
</protein>
<name>A0A484HBV7_9BACT</name>
<dbReference type="Gene3D" id="3.90.1150.10">
    <property type="entry name" value="Aspartate Aminotransferase, domain 1"/>
    <property type="match status" value="1"/>
</dbReference>
<dbReference type="CDD" id="cd00610">
    <property type="entry name" value="OAT_like"/>
    <property type="match status" value="1"/>
</dbReference>
<comment type="subcellular location">
    <subcellularLocation>
        <location evidence="7">Cytoplasm</location>
    </subcellularLocation>
</comment>
<dbReference type="InterPro" id="IPR005814">
    <property type="entry name" value="Aminotrans_3"/>
</dbReference>
<comment type="similarity">
    <text evidence="3 7">Belongs to the class-III pyridoxal-phosphate-dependent aminotransferase family. HemL subfamily.</text>
</comment>
<dbReference type="InterPro" id="IPR015424">
    <property type="entry name" value="PyrdxlP-dep_Trfase"/>
</dbReference>
<dbReference type="NCBIfam" id="TIGR00713">
    <property type="entry name" value="hemL"/>
    <property type="match status" value="1"/>
</dbReference>
<dbReference type="Gene3D" id="3.40.640.10">
    <property type="entry name" value="Type I PLP-dependent aspartate aminotransferase-like (Major domain)"/>
    <property type="match status" value="1"/>
</dbReference>
<dbReference type="GO" id="GO:0008483">
    <property type="term" value="F:transaminase activity"/>
    <property type="evidence" value="ECO:0007669"/>
    <property type="project" value="UniProtKB-KW"/>
</dbReference>
<accession>A0A484HBV7</accession>
<comment type="pathway">
    <text evidence="2">Porphyrin-containing compound metabolism; protoporphyrin-IX biosynthesis; 5-aminolevulinate from L-glutamyl-tRNA(Glu): step 2/2.</text>
</comment>
<dbReference type="Pfam" id="PF00202">
    <property type="entry name" value="Aminotran_3"/>
    <property type="match status" value="1"/>
</dbReference>
<evidence type="ECO:0000256" key="6">
    <source>
        <dbReference type="ARBA" id="ARBA00023244"/>
    </source>
</evidence>
<keyword evidence="7" id="KW-0963">Cytoplasm</keyword>
<evidence type="ECO:0000256" key="1">
    <source>
        <dbReference type="ARBA" id="ARBA00001933"/>
    </source>
</evidence>
<organism evidence="8">
    <name type="scientific">uncultured Desulfobacteraceae bacterium</name>
    <dbReference type="NCBI Taxonomy" id="218296"/>
    <lineage>
        <taxon>Bacteria</taxon>
        <taxon>Pseudomonadati</taxon>
        <taxon>Thermodesulfobacteriota</taxon>
        <taxon>Desulfobacteria</taxon>
        <taxon>Desulfobacterales</taxon>
        <taxon>Desulfobacteraceae</taxon>
        <taxon>environmental samples</taxon>
    </lineage>
</organism>
<dbReference type="GO" id="GO:0005737">
    <property type="term" value="C:cytoplasm"/>
    <property type="evidence" value="ECO:0007669"/>
    <property type="project" value="UniProtKB-SubCell"/>
</dbReference>
<evidence type="ECO:0000256" key="3">
    <source>
        <dbReference type="ARBA" id="ARBA00008981"/>
    </source>
</evidence>
<dbReference type="EC" id="5.4.3.8" evidence="7"/>
<gene>
    <name evidence="7 8" type="primary">hemL</name>
    <name evidence="8" type="ORF">EPICR_10282</name>
</gene>
<keyword evidence="6 7" id="KW-0627">Porphyrin biosynthesis</keyword>
<dbReference type="AlphaFoldDB" id="A0A484HBV7"/>
<feature type="modified residue" description="N6-(pyridoxal phosphate)lysine" evidence="7">
    <location>
        <position position="280"/>
    </location>
</feature>
<keyword evidence="4 7" id="KW-0663">Pyridoxal phosphate</keyword>
<keyword evidence="8" id="KW-0032">Aminotransferase</keyword>
<evidence type="ECO:0000256" key="4">
    <source>
        <dbReference type="ARBA" id="ARBA00022898"/>
    </source>
</evidence>
<comment type="cofactor">
    <cofactor evidence="1 7">
        <name>pyridoxal 5'-phosphate</name>
        <dbReference type="ChEBI" id="CHEBI:597326"/>
    </cofactor>
</comment>
<keyword evidence="8" id="KW-0808">Transferase</keyword>
<comment type="subunit">
    <text evidence="7">Homodimer.</text>
</comment>
<evidence type="ECO:0000256" key="5">
    <source>
        <dbReference type="ARBA" id="ARBA00023235"/>
    </source>
</evidence>
<dbReference type="HAMAP" id="MF_00375">
    <property type="entry name" value="HemL_aminotrans_3"/>
    <property type="match status" value="1"/>
</dbReference>
<dbReference type="GO" id="GO:0042286">
    <property type="term" value="F:glutamate-1-semialdehyde 2,1-aminomutase activity"/>
    <property type="evidence" value="ECO:0007669"/>
    <property type="project" value="UniProtKB-UniRule"/>
</dbReference>
<reference evidence="8" key="1">
    <citation type="submission" date="2019-01" db="EMBL/GenBank/DDBJ databases">
        <authorList>
            <consortium name="Genoscope - CEA"/>
            <person name="William W."/>
        </authorList>
    </citation>
    <scope>NUCLEOTIDE SEQUENCE</scope>
    <source>
        <strain evidence="8">CR-1</strain>
    </source>
</reference>
<dbReference type="PANTHER" id="PTHR43713:SF3">
    <property type="entry name" value="GLUTAMATE-1-SEMIALDEHYDE 2,1-AMINOMUTASE 1, CHLOROPLASTIC-RELATED"/>
    <property type="match status" value="1"/>
</dbReference>
<dbReference type="InterPro" id="IPR049704">
    <property type="entry name" value="Aminotrans_3_PPA_site"/>
</dbReference>
<dbReference type="InterPro" id="IPR015421">
    <property type="entry name" value="PyrdxlP-dep_Trfase_major"/>
</dbReference>
<dbReference type="InterPro" id="IPR015422">
    <property type="entry name" value="PyrdxlP-dep_Trfase_small"/>
</dbReference>
<dbReference type="SUPFAM" id="SSF53383">
    <property type="entry name" value="PLP-dependent transferases"/>
    <property type="match status" value="1"/>
</dbReference>
<evidence type="ECO:0000256" key="2">
    <source>
        <dbReference type="ARBA" id="ARBA00004819"/>
    </source>
</evidence>
<dbReference type="UniPathway" id="UPA00251">
    <property type="reaction ID" value="UER00317"/>
</dbReference>
<sequence>MAYGFYENQGLKKMKTEKSRKLFRQALERMPGGVNSPVRACKSVGDEPVFIERASGSRMFDADGNEYIDYIGSWGPMILGHGDPNVIAAVSEALKKGLSFGAPCELEIRLAEMIMDAVDSIEMVRMVNSGTEAAMSAIRLARGFTGKNLVIKFDGCYHGHGDALLVEAGSGVATLGIPGSPGVPESFAAQTLSLPYNDADAFKQALERRGDDAACVIVEPVAGNMGLVLPEPGFLETLREETRKRGVLLIFDEVMTGFRVARGGAQSLFGISPDLTCLGKIIGGGMPVGAYGGKREIMERVAPSGPVYQAGTLSGNPAAMAAGAATLQALGGPGFYEALDKTSEKLARGLKEAALKAKIGAVVKRSGSMLGCFFTDREDVRDYGDAKTCDLERFSVWRRRMLEKGIYLAPSQFEAWFVSAAHSDEDIDKTIGAAREVMAAL</sequence>
<dbReference type="GO" id="GO:0030170">
    <property type="term" value="F:pyridoxal phosphate binding"/>
    <property type="evidence" value="ECO:0007669"/>
    <property type="project" value="InterPro"/>
</dbReference>
<dbReference type="PANTHER" id="PTHR43713">
    <property type="entry name" value="GLUTAMATE-1-SEMIALDEHYDE 2,1-AMINOMUTASE"/>
    <property type="match status" value="1"/>
</dbReference>
<proteinExistence type="inferred from homology"/>
<dbReference type="FunFam" id="3.40.640.10:FF:000021">
    <property type="entry name" value="Glutamate-1-semialdehyde 2,1-aminomutase"/>
    <property type="match status" value="1"/>
</dbReference>